<dbReference type="InterPro" id="IPR001040">
    <property type="entry name" value="TIF_eIF_4E"/>
</dbReference>
<feature type="region of interest" description="Disordered" evidence="2">
    <location>
        <begin position="1"/>
        <end position="69"/>
    </location>
</feature>
<sequence>SAPKKMQHQPAQPFNPFKLLADEDNPEAEVDVTSDDEDDEDEQSGSASASAVEPRGESQHIGSEPSSSEHRLQYAYTLWYNRKCSTVATGSQKPSYDETLCQVATFRSLEQFWHLYAYLVRPSDIDTQTDYLIFKEGVRPMWEDAHNKDGGKWIIRLKKGLASRCFEAMLFALLGEQFDVGDEICGTVMSIRFKEDILSVWNRTATDDVTTKQIRDIIKRTLNLPANTIIEYKRHTDSLKDRSSYRNTDVYVR</sequence>
<dbReference type="Pfam" id="PF01652">
    <property type="entry name" value="IF4E"/>
    <property type="match status" value="1"/>
</dbReference>
<proteinExistence type="inferred from homology"/>
<reference evidence="3 4" key="1">
    <citation type="submission" date="2017-06" db="EMBL/GenBank/DDBJ databases">
        <title>A platform for efficient transgenesis in Macrostomum lignano, a flatworm model organism for stem cell research.</title>
        <authorList>
            <person name="Berezikov E."/>
        </authorList>
    </citation>
    <scope>NUCLEOTIDE SEQUENCE [LARGE SCALE GENOMIC DNA]</scope>
    <source>
        <strain evidence="3">DV1</strain>
        <tissue evidence="3">Whole organism</tissue>
    </source>
</reference>
<evidence type="ECO:0000313" key="3">
    <source>
        <dbReference type="EMBL" id="PAA64324.1"/>
    </source>
</evidence>
<accession>A0A267ETL5</accession>
<dbReference type="OrthoDB" id="590761at2759"/>
<dbReference type="InterPro" id="IPR023398">
    <property type="entry name" value="TIF_eIF4e-like"/>
</dbReference>
<organism evidence="3 4">
    <name type="scientific">Macrostomum lignano</name>
    <dbReference type="NCBI Taxonomy" id="282301"/>
    <lineage>
        <taxon>Eukaryota</taxon>
        <taxon>Metazoa</taxon>
        <taxon>Spiralia</taxon>
        <taxon>Lophotrochozoa</taxon>
        <taxon>Platyhelminthes</taxon>
        <taxon>Rhabditophora</taxon>
        <taxon>Macrostomorpha</taxon>
        <taxon>Macrostomida</taxon>
        <taxon>Macrostomidae</taxon>
        <taxon>Macrostomum</taxon>
    </lineage>
</organism>
<dbReference type="InterPro" id="IPR019770">
    <property type="entry name" value="TIF_eIF_4E_CS"/>
</dbReference>
<dbReference type="STRING" id="282301.A0A267ETL5"/>
<dbReference type="Gene3D" id="3.30.760.10">
    <property type="entry name" value="RNA Cap, Translation Initiation Factor Eif4e"/>
    <property type="match status" value="1"/>
</dbReference>
<dbReference type="GO" id="GO:0003743">
    <property type="term" value="F:translation initiation factor activity"/>
    <property type="evidence" value="ECO:0007669"/>
    <property type="project" value="UniProtKB-KW"/>
</dbReference>
<gene>
    <name evidence="3" type="ORF">BOX15_Mlig000571g1</name>
</gene>
<keyword evidence="1" id="KW-0396">Initiation factor</keyword>
<dbReference type="PROSITE" id="PS00813">
    <property type="entry name" value="IF4E"/>
    <property type="match status" value="1"/>
</dbReference>
<evidence type="ECO:0000256" key="2">
    <source>
        <dbReference type="SAM" id="MobiDB-lite"/>
    </source>
</evidence>
<comment type="caution">
    <text evidence="3">The sequence shown here is derived from an EMBL/GenBank/DDBJ whole genome shotgun (WGS) entry which is preliminary data.</text>
</comment>
<evidence type="ECO:0008006" key="5">
    <source>
        <dbReference type="Google" id="ProtNLM"/>
    </source>
</evidence>
<feature type="compositionally biased region" description="Acidic residues" evidence="2">
    <location>
        <begin position="22"/>
        <end position="43"/>
    </location>
</feature>
<keyword evidence="4" id="KW-1185">Reference proteome</keyword>
<dbReference type="Proteomes" id="UP000215902">
    <property type="component" value="Unassembled WGS sequence"/>
</dbReference>
<name>A0A267ETL5_9PLAT</name>
<comment type="similarity">
    <text evidence="1">Belongs to the eukaryotic initiation factor 4E family.</text>
</comment>
<dbReference type="PANTHER" id="PTHR11960">
    <property type="entry name" value="EUKARYOTIC TRANSLATION INITIATION FACTOR 4E RELATED"/>
    <property type="match status" value="1"/>
</dbReference>
<dbReference type="GO" id="GO:0016281">
    <property type="term" value="C:eukaryotic translation initiation factor 4F complex"/>
    <property type="evidence" value="ECO:0007669"/>
    <property type="project" value="TreeGrafter"/>
</dbReference>
<dbReference type="EMBL" id="NIVC01001762">
    <property type="protein sequence ID" value="PAA64324.1"/>
    <property type="molecule type" value="Genomic_DNA"/>
</dbReference>
<evidence type="ECO:0000256" key="1">
    <source>
        <dbReference type="RuleBase" id="RU004374"/>
    </source>
</evidence>
<dbReference type="FunFam" id="3.30.760.10:FF:000043">
    <property type="entry name" value="Predicted protein"/>
    <property type="match status" value="1"/>
</dbReference>
<protein>
    <recommendedName>
        <fullName evidence="5">EIF-4F 25 kDa subunit</fullName>
    </recommendedName>
</protein>
<evidence type="ECO:0000313" key="4">
    <source>
        <dbReference type="Proteomes" id="UP000215902"/>
    </source>
</evidence>
<dbReference type="GO" id="GO:0000340">
    <property type="term" value="F:RNA 7-methylguanosine cap binding"/>
    <property type="evidence" value="ECO:0007669"/>
    <property type="project" value="TreeGrafter"/>
</dbReference>
<dbReference type="SUPFAM" id="SSF55418">
    <property type="entry name" value="eIF4e-like"/>
    <property type="match status" value="1"/>
</dbReference>
<feature type="non-terminal residue" evidence="3">
    <location>
        <position position="1"/>
    </location>
</feature>
<dbReference type="AlphaFoldDB" id="A0A267ETL5"/>
<keyword evidence="1" id="KW-0694">RNA-binding</keyword>
<dbReference type="PANTHER" id="PTHR11960:SF18">
    <property type="entry name" value="EUKARYOTIC TRANSLATION INITIATION FACTOR 4E HOMOLOGOUS PROTEIN, ISOFORM B"/>
    <property type="match status" value="1"/>
</dbReference>
<keyword evidence="1" id="KW-0648">Protein biosynthesis</keyword>